<dbReference type="AlphaFoldDB" id="A0A8J6Q0Z0"/>
<dbReference type="Proteomes" id="UP000600588">
    <property type="component" value="Unassembled WGS sequence"/>
</dbReference>
<evidence type="ECO:0000313" key="1">
    <source>
        <dbReference type="EMBL" id="MBD0833648.1"/>
    </source>
</evidence>
<proteinExistence type="predicted"/>
<reference evidence="1 2" key="1">
    <citation type="submission" date="2020-09" db="EMBL/GenBank/DDBJ databases">
        <title>TT11 complete genome.</title>
        <authorList>
            <person name="Wu Z."/>
        </authorList>
    </citation>
    <scope>NUCLEOTIDE SEQUENCE [LARGE SCALE GENOMIC DNA]</scope>
    <source>
        <strain evidence="1 2">TT11</strain>
    </source>
</reference>
<dbReference type="RefSeq" id="WP_188231429.1">
    <property type="nucleotide sequence ID" value="NZ_JACVXB010000012.1"/>
</dbReference>
<dbReference type="PROSITE" id="PS51257">
    <property type="entry name" value="PROKAR_LIPOPROTEIN"/>
    <property type="match status" value="1"/>
</dbReference>
<keyword evidence="2" id="KW-1185">Reference proteome</keyword>
<name>A0A8J6Q0Z0_9FLAO</name>
<evidence type="ECO:0000313" key="2">
    <source>
        <dbReference type="Proteomes" id="UP000600588"/>
    </source>
</evidence>
<accession>A0A8J6Q0Z0</accession>
<protein>
    <submittedName>
        <fullName evidence="1">Uncharacterized protein</fullName>
    </submittedName>
</protein>
<comment type="caution">
    <text evidence="1">The sequence shown here is derived from an EMBL/GenBank/DDBJ whole genome shotgun (WGS) entry which is preliminary data.</text>
</comment>
<sequence>MINFNKILKLSVTFIIVLSFSCKDKLHDKILEKQQMLQDSINKTPEGKASKIENNNFDVITFEGCEYLIYKEQPSNNKAMGFMAHKGNCTNPIHNTTSNYNP</sequence>
<gene>
    <name evidence="1" type="ORF">ICJ83_16055</name>
</gene>
<dbReference type="EMBL" id="JACVXB010000012">
    <property type="protein sequence ID" value="MBD0833648.1"/>
    <property type="molecule type" value="Genomic_DNA"/>
</dbReference>
<organism evidence="1 2">
    <name type="scientific">Aestuariibaculum sediminum</name>
    <dbReference type="NCBI Taxonomy" id="2770637"/>
    <lineage>
        <taxon>Bacteria</taxon>
        <taxon>Pseudomonadati</taxon>
        <taxon>Bacteroidota</taxon>
        <taxon>Flavobacteriia</taxon>
        <taxon>Flavobacteriales</taxon>
        <taxon>Flavobacteriaceae</taxon>
    </lineage>
</organism>